<organism evidence="2 3">
    <name type="scientific">Bifidobacterium tissieri</name>
    <dbReference type="NCBI Taxonomy" id="1630162"/>
    <lineage>
        <taxon>Bacteria</taxon>
        <taxon>Bacillati</taxon>
        <taxon>Actinomycetota</taxon>
        <taxon>Actinomycetes</taxon>
        <taxon>Bifidobacteriales</taxon>
        <taxon>Bifidobacteriaceae</taxon>
        <taxon>Bifidobacterium</taxon>
    </lineage>
</organism>
<evidence type="ECO:0000313" key="3">
    <source>
        <dbReference type="Proteomes" id="UP000216444"/>
    </source>
</evidence>
<protein>
    <submittedName>
        <fullName evidence="2">Uncharacterized protein</fullName>
    </submittedName>
</protein>
<sequence>MASRNRDRNRKVLGNAFIIPGRIPVDSIFPGAIVPNTTPGQTGSGSGDGADTVGGGTKAKDHTGRWFLQHRGNVSLDFISSFLDTGEEVNAIVRMFEMEPEQAIRMFLDTSSRQGRPLDYLSAMFTPINGSEEFVSPIAAFRSSSATD</sequence>
<accession>A0A261FH06</accession>
<reference evidence="2 3" key="1">
    <citation type="journal article" date="2017" name="BMC Genomics">
        <title>Comparative genomic and phylogenomic analyses of the Bifidobacteriaceae family.</title>
        <authorList>
            <person name="Lugli G.A."/>
            <person name="Milani C."/>
            <person name="Turroni F."/>
            <person name="Duranti S."/>
            <person name="Mancabelli L."/>
            <person name="Mangifesta M."/>
            <person name="Ferrario C."/>
            <person name="Modesto M."/>
            <person name="Mattarelli P."/>
            <person name="Jiri K."/>
            <person name="van Sinderen D."/>
            <person name="Ventura M."/>
        </authorList>
    </citation>
    <scope>NUCLEOTIDE SEQUENCE [LARGE SCALE GENOMIC DNA]</scope>
    <source>
        <strain evidence="2 3">DSM 100201</strain>
    </source>
</reference>
<feature type="region of interest" description="Disordered" evidence="1">
    <location>
        <begin position="34"/>
        <end position="58"/>
    </location>
</feature>
<dbReference type="Proteomes" id="UP000216444">
    <property type="component" value="Unassembled WGS sequence"/>
</dbReference>
<gene>
    <name evidence="2" type="ORF">BTIS_0829</name>
</gene>
<feature type="compositionally biased region" description="Gly residues" evidence="1">
    <location>
        <begin position="42"/>
        <end position="57"/>
    </location>
</feature>
<evidence type="ECO:0000313" key="2">
    <source>
        <dbReference type="EMBL" id="OZG58460.1"/>
    </source>
</evidence>
<dbReference type="RefSeq" id="WP_094662921.1">
    <property type="nucleotide sequence ID" value="NZ_MWWV01000004.1"/>
</dbReference>
<dbReference type="AlphaFoldDB" id="A0A261FH06"/>
<comment type="caution">
    <text evidence="2">The sequence shown here is derived from an EMBL/GenBank/DDBJ whole genome shotgun (WGS) entry which is preliminary data.</text>
</comment>
<keyword evidence="3" id="KW-1185">Reference proteome</keyword>
<dbReference type="EMBL" id="MWWV01000004">
    <property type="protein sequence ID" value="OZG58460.1"/>
    <property type="molecule type" value="Genomic_DNA"/>
</dbReference>
<name>A0A261FH06_9BIFI</name>
<proteinExistence type="predicted"/>
<evidence type="ECO:0000256" key="1">
    <source>
        <dbReference type="SAM" id="MobiDB-lite"/>
    </source>
</evidence>